<comment type="subunit">
    <text evidence="7">Heterododecamer (2C3:3R2) of six catalytic PyrB chains organized as two trimers (C3), and six regulatory PyrI chains organized as three dimers (R2).</text>
</comment>
<dbReference type="HAMAP" id="MF_00001">
    <property type="entry name" value="Asp_carb_tr"/>
    <property type="match status" value="1"/>
</dbReference>
<dbReference type="GO" id="GO:0006520">
    <property type="term" value="P:amino acid metabolic process"/>
    <property type="evidence" value="ECO:0007669"/>
    <property type="project" value="InterPro"/>
</dbReference>
<dbReference type="InterPro" id="IPR006132">
    <property type="entry name" value="Asp/Orn_carbamoyltranf_P-bd"/>
</dbReference>
<feature type="binding site" evidence="7">
    <location>
        <position position="136"/>
    </location>
    <ligand>
        <name>carbamoyl phosphate</name>
        <dbReference type="ChEBI" id="CHEBI:58228"/>
    </ligand>
</feature>
<keyword evidence="3 7" id="KW-0808">Transferase</keyword>
<evidence type="ECO:0000313" key="10">
    <source>
        <dbReference type="EMBL" id="KSU50572.1"/>
    </source>
</evidence>
<dbReference type="PANTHER" id="PTHR45753">
    <property type="entry name" value="ORNITHINE CARBAMOYLTRANSFERASE, MITOCHONDRIAL"/>
    <property type="match status" value="1"/>
</dbReference>
<evidence type="ECO:0000256" key="1">
    <source>
        <dbReference type="ARBA" id="ARBA00004852"/>
    </source>
</evidence>
<dbReference type="RefSeq" id="WP_058264789.1">
    <property type="nucleotide sequence ID" value="NZ_FMYN01000001.1"/>
</dbReference>
<evidence type="ECO:0000256" key="7">
    <source>
        <dbReference type="HAMAP-Rule" id="MF_00001"/>
    </source>
</evidence>
<dbReference type="PRINTS" id="PR00100">
    <property type="entry name" value="AOTCASE"/>
</dbReference>
<dbReference type="PANTHER" id="PTHR45753:SF6">
    <property type="entry name" value="ASPARTATE CARBAMOYLTRANSFERASE"/>
    <property type="match status" value="1"/>
</dbReference>
<feature type="binding site" evidence="7">
    <location>
        <position position="55"/>
    </location>
    <ligand>
        <name>carbamoyl phosphate</name>
        <dbReference type="ChEBI" id="CHEBI:58228"/>
    </ligand>
</feature>
<feature type="binding site" evidence="7">
    <location>
        <position position="258"/>
    </location>
    <ligand>
        <name>carbamoyl phosphate</name>
        <dbReference type="ChEBI" id="CHEBI:58228"/>
    </ligand>
</feature>
<name>A0A0V8GJY9_9BACL</name>
<gene>
    <name evidence="7" type="primary">pyrB</name>
    <name evidence="10" type="ORF">AS033_04110</name>
</gene>
<comment type="catalytic activity">
    <reaction evidence="6 7">
        <text>carbamoyl phosphate + L-aspartate = N-carbamoyl-L-aspartate + phosphate + H(+)</text>
        <dbReference type="Rhea" id="RHEA:20013"/>
        <dbReference type="ChEBI" id="CHEBI:15378"/>
        <dbReference type="ChEBI" id="CHEBI:29991"/>
        <dbReference type="ChEBI" id="CHEBI:32814"/>
        <dbReference type="ChEBI" id="CHEBI:43474"/>
        <dbReference type="ChEBI" id="CHEBI:58228"/>
        <dbReference type="EC" id="2.1.3.2"/>
    </reaction>
</comment>
<accession>A0A0V8GJY9</accession>
<comment type="similarity">
    <text evidence="2 7">Belongs to the aspartate/ornithine carbamoyltransferase superfamily. ATCase family.</text>
</comment>
<dbReference type="Pfam" id="PF00185">
    <property type="entry name" value="OTCace"/>
    <property type="match status" value="1"/>
</dbReference>
<feature type="binding site" evidence="7">
    <location>
        <position position="133"/>
    </location>
    <ligand>
        <name>carbamoyl phosphate</name>
        <dbReference type="ChEBI" id="CHEBI:58228"/>
    </ligand>
</feature>
<dbReference type="GO" id="GO:0006207">
    <property type="term" value="P:'de novo' pyrimidine nucleobase biosynthetic process"/>
    <property type="evidence" value="ECO:0007669"/>
    <property type="project" value="InterPro"/>
</dbReference>
<protein>
    <recommendedName>
        <fullName evidence="7">Aspartate carbamoyltransferase</fullName>
        <ecNumber evidence="7">2.1.3.2</ecNumber>
    </recommendedName>
    <alternativeName>
        <fullName evidence="7">Aspartate transcarbamylase</fullName>
        <shortName evidence="7">ATCase</shortName>
    </alternativeName>
</protein>
<dbReference type="Proteomes" id="UP000053797">
    <property type="component" value="Unassembled WGS sequence"/>
</dbReference>
<feature type="domain" description="Aspartate/ornithine carbamoyltransferase Asp/Orn-binding" evidence="8">
    <location>
        <begin position="153"/>
        <end position="295"/>
    </location>
</feature>
<dbReference type="OrthoDB" id="9774690at2"/>
<feature type="binding site" evidence="7">
    <location>
        <position position="257"/>
    </location>
    <ligand>
        <name>carbamoyl phosphate</name>
        <dbReference type="ChEBI" id="CHEBI:58228"/>
    </ligand>
</feature>
<comment type="function">
    <text evidence="5 7">Catalyzes the condensation of carbamoyl phosphate and aspartate to form carbamoyl aspartate and inorganic phosphate, the committed step in the de novo pyrimidine nucleotide biosynthesis pathway.</text>
</comment>
<evidence type="ECO:0000259" key="9">
    <source>
        <dbReference type="Pfam" id="PF02729"/>
    </source>
</evidence>
<dbReference type="NCBIfam" id="NF002032">
    <property type="entry name" value="PRK00856.1"/>
    <property type="match status" value="1"/>
</dbReference>
<comment type="caution">
    <text evidence="10">The sequence shown here is derived from an EMBL/GenBank/DDBJ whole genome shotgun (WGS) entry which is preliminary data.</text>
</comment>
<feature type="binding site" evidence="7">
    <location>
        <position position="56"/>
    </location>
    <ligand>
        <name>carbamoyl phosphate</name>
        <dbReference type="ChEBI" id="CHEBI:58228"/>
    </ligand>
</feature>
<dbReference type="InterPro" id="IPR002082">
    <property type="entry name" value="Asp_carbamoyltransf"/>
</dbReference>
<dbReference type="NCBIfam" id="TIGR00670">
    <property type="entry name" value="asp_carb_tr"/>
    <property type="match status" value="1"/>
</dbReference>
<dbReference type="InterPro" id="IPR036901">
    <property type="entry name" value="Asp/Orn_carbamoylTrfase_sf"/>
</dbReference>
<keyword evidence="4 7" id="KW-0665">Pyrimidine biosynthesis</keyword>
<evidence type="ECO:0000259" key="8">
    <source>
        <dbReference type="Pfam" id="PF00185"/>
    </source>
</evidence>
<evidence type="ECO:0000256" key="5">
    <source>
        <dbReference type="ARBA" id="ARBA00043884"/>
    </source>
</evidence>
<feature type="binding site" evidence="7">
    <location>
        <position position="83"/>
    </location>
    <ligand>
        <name>L-aspartate</name>
        <dbReference type="ChEBI" id="CHEBI:29991"/>
    </ligand>
</feature>
<proteinExistence type="inferred from homology"/>
<dbReference type="EC" id="2.1.3.2" evidence="7"/>
<organism evidence="10 11">
    <name type="scientific">Exiguobacterium indicum</name>
    <dbReference type="NCBI Taxonomy" id="296995"/>
    <lineage>
        <taxon>Bacteria</taxon>
        <taxon>Bacillati</taxon>
        <taxon>Bacillota</taxon>
        <taxon>Bacilli</taxon>
        <taxon>Bacillales</taxon>
        <taxon>Bacillales Family XII. Incertae Sedis</taxon>
        <taxon>Exiguobacterium</taxon>
    </lineage>
</organism>
<dbReference type="Pfam" id="PF02729">
    <property type="entry name" value="OTCace_N"/>
    <property type="match status" value="1"/>
</dbReference>
<reference evidence="10 11" key="1">
    <citation type="journal article" date="2015" name="Int. J. Syst. Evol. Microbiol.">
        <title>Exiguobacterium enclense sp. nov., isolated from sediment.</title>
        <authorList>
            <person name="Dastager S.G."/>
            <person name="Mawlankar R."/>
            <person name="Sonalkar V.V."/>
            <person name="Thorat M.N."/>
            <person name="Mual P."/>
            <person name="Verma A."/>
            <person name="Krishnamurthi S."/>
            <person name="Tang S.K."/>
            <person name="Li W.J."/>
        </authorList>
    </citation>
    <scope>NUCLEOTIDE SEQUENCE [LARGE SCALE GENOMIC DNA]</scope>
    <source>
        <strain evidence="10 11">NIO-1109</strain>
    </source>
</reference>
<dbReference type="GO" id="GO:0016597">
    <property type="term" value="F:amino acid binding"/>
    <property type="evidence" value="ECO:0007669"/>
    <property type="project" value="InterPro"/>
</dbReference>
<feature type="domain" description="Aspartate/ornithine carbamoyltransferase carbamoyl-P binding" evidence="9">
    <location>
        <begin position="8"/>
        <end position="146"/>
    </location>
</feature>
<feature type="binding site" evidence="7">
    <location>
        <position position="216"/>
    </location>
    <ligand>
        <name>L-aspartate</name>
        <dbReference type="ChEBI" id="CHEBI:29991"/>
    </ligand>
</feature>
<sequence length="311" mass="34842">MKTILKTRHFVNLESLSTTEINSLIERSLAFKRGEPAPDFSGKTLVNLFFENSTRTRSSFEMAEHRLNMHLLPFETATSSVQKGETLRDTCKTLEAIGADALVIRHGATGYYEELMQTLNIPIINAGDGSGQHPSQSLLDLMTMVETYGTVEGKVVVICGDLQHSRVARSNADILKRLGAIVYGSGPIEWYDPAMGIPYLPMDEAVEQCDILMLLRVQHERHDGTTRFDPAVYHTTHGLTDERMNRLKHSAIVLHPAPVNRGVEIADELVEHPRSRIFEQMKNGVFARMAILEWCFSMKSIKGDDADDNTN</sequence>
<dbReference type="EMBL" id="LNQL01000001">
    <property type="protein sequence ID" value="KSU50572.1"/>
    <property type="molecule type" value="Genomic_DNA"/>
</dbReference>
<dbReference type="GO" id="GO:0044205">
    <property type="term" value="P:'de novo' UMP biosynthetic process"/>
    <property type="evidence" value="ECO:0007669"/>
    <property type="project" value="UniProtKB-UniRule"/>
</dbReference>
<evidence type="ECO:0000256" key="2">
    <source>
        <dbReference type="ARBA" id="ARBA00008896"/>
    </source>
</evidence>
<feature type="binding site" evidence="7">
    <location>
        <position position="105"/>
    </location>
    <ligand>
        <name>carbamoyl phosphate</name>
        <dbReference type="ChEBI" id="CHEBI:58228"/>
    </ligand>
</feature>
<evidence type="ECO:0000313" key="11">
    <source>
        <dbReference type="Proteomes" id="UP000053797"/>
    </source>
</evidence>
<dbReference type="InterPro" id="IPR006130">
    <property type="entry name" value="Asp/Orn_carbamoylTrfase"/>
</dbReference>
<evidence type="ECO:0000256" key="6">
    <source>
        <dbReference type="ARBA" id="ARBA00048859"/>
    </source>
</evidence>
<evidence type="ECO:0000256" key="3">
    <source>
        <dbReference type="ARBA" id="ARBA00022679"/>
    </source>
</evidence>
<dbReference type="UniPathway" id="UPA00070">
    <property type="reaction ID" value="UER00116"/>
</dbReference>
<evidence type="ECO:0000256" key="4">
    <source>
        <dbReference type="ARBA" id="ARBA00022975"/>
    </source>
</evidence>
<dbReference type="GO" id="GO:0005829">
    <property type="term" value="C:cytosol"/>
    <property type="evidence" value="ECO:0007669"/>
    <property type="project" value="TreeGrafter"/>
</dbReference>
<feature type="binding site" evidence="7">
    <location>
        <position position="166"/>
    </location>
    <ligand>
        <name>L-aspartate</name>
        <dbReference type="ChEBI" id="CHEBI:29991"/>
    </ligand>
</feature>
<dbReference type="InterPro" id="IPR006131">
    <property type="entry name" value="Asp_carbamoyltransf_Asp/Orn-bd"/>
</dbReference>
<dbReference type="PRINTS" id="PR00101">
    <property type="entry name" value="ATCASE"/>
</dbReference>
<dbReference type="GO" id="GO:0004070">
    <property type="term" value="F:aspartate carbamoyltransferase activity"/>
    <property type="evidence" value="ECO:0007669"/>
    <property type="project" value="UniProtKB-UniRule"/>
</dbReference>
<dbReference type="AlphaFoldDB" id="A0A0V8GJY9"/>
<comment type="pathway">
    <text evidence="1 7">Pyrimidine metabolism; UMP biosynthesis via de novo pathway; (S)-dihydroorotate from bicarbonate: step 2/3.</text>
</comment>
<dbReference type="PROSITE" id="PS00097">
    <property type="entry name" value="CARBAMOYLTRANSFERASE"/>
    <property type="match status" value="1"/>
</dbReference>
<dbReference type="Gene3D" id="3.40.50.1370">
    <property type="entry name" value="Aspartate/ornithine carbamoyltransferase"/>
    <property type="match status" value="2"/>
</dbReference>
<dbReference type="SUPFAM" id="SSF53671">
    <property type="entry name" value="Aspartate/ornithine carbamoyltransferase"/>
    <property type="match status" value="1"/>
</dbReference>